<protein>
    <recommendedName>
        <fullName evidence="3">Oxalate:formate antiporter</fullName>
    </recommendedName>
</protein>
<sequence>MKSQGTMKELIYIHLNPAHQYTISYGIDFHDFVRSLSQELNHLLLLKHGYNGADFNMHTRLNYVDEGDIKRLLKEPIAEYGDFCWLDFDDMEGLNELEGREIAELLYLGHCKHHLRVPFYNKLSNRYVYLSQDDEWFNKTYYRYLTDFYSMLGKAISFKLGYFRSEKGFFSLKRGTPFPPVPKDMIAAFTDKMKEGMVISLTQTIQSRTKTEIPVWIVGDYVNMDEMFDEYVSHYKQPPDGHFEFDKKTHEWSVYF</sequence>
<evidence type="ECO:0008006" key="3">
    <source>
        <dbReference type="Google" id="ProtNLM"/>
    </source>
</evidence>
<accession>A0ABW8I9W7</accession>
<dbReference type="Proteomes" id="UP001619911">
    <property type="component" value="Unassembled WGS sequence"/>
</dbReference>
<evidence type="ECO:0000313" key="1">
    <source>
        <dbReference type="EMBL" id="MFK2826287.1"/>
    </source>
</evidence>
<reference evidence="1 2" key="1">
    <citation type="submission" date="2023-07" db="EMBL/GenBank/DDBJ databases">
        <title>Bacillus lucianemedeirus sp. nov, a new species isolated from an immunobiological production facility.</title>
        <authorList>
            <person name="Costa L.V."/>
            <person name="Miranda R.V.S.L."/>
            <person name="Brandao M.L.L."/>
            <person name="Reis C.M.F."/>
            <person name="Frazao A.M."/>
            <person name="Cruz F.V."/>
            <person name="Baio P.V.P."/>
            <person name="Veras J.F.C."/>
            <person name="Ramos J.N."/>
            <person name="Vieira V."/>
        </authorList>
    </citation>
    <scope>NUCLEOTIDE SEQUENCE [LARGE SCALE GENOMIC DNA]</scope>
    <source>
        <strain evidence="1 2">B190/17</strain>
    </source>
</reference>
<dbReference type="RefSeq" id="WP_404317426.1">
    <property type="nucleotide sequence ID" value="NZ_JAUIYO010000008.1"/>
</dbReference>
<name>A0ABW8I9W7_9BACI</name>
<comment type="caution">
    <text evidence="1">The sequence shown here is derived from an EMBL/GenBank/DDBJ whole genome shotgun (WGS) entry which is preliminary data.</text>
</comment>
<dbReference type="EMBL" id="JAUIYO010000008">
    <property type="protein sequence ID" value="MFK2826287.1"/>
    <property type="molecule type" value="Genomic_DNA"/>
</dbReference>
<proteinExistence type="predicted"/>
<gene>
    <name evidence="1" type="ORF">QYG89_11480</name>
</gene>
<keyword evidence="2" id="KW-1185">Reference proteome</keyword>
<evidence type="ECO:0000313" key="2">
    <source>
        <dbReference type="Proteomes" id="UP001619911"/>
    </source>
</evidence>
<organism evidence="1 2">
    <name type="scientific">Bacillus lumedeiriae</name>
    <dbReference type="NCBI Taxonomy" id="3058829"/>
    <lineage>
        <taxon>Bacteria</taxon>
        <taxon>Bacillati</taxon>
        <taxon>Bacillota</taxon>
        <taxon>Bacilli</taxon>
        <taxon>Bacillales</taxon>
        <taxon>Bacillaceae</taxon>
        <taxon>Bacillus</taxon>
    </lineage>
</organism>